<evidence type="ECO:0000313" key="2">
    <source>
        <dbReference type="EMBL" id="KAK3235377.1"/>
    </source>
</evidence>
<accession>A0AAE0BGS1</accession>
<keyword evidence="3" id="KW-1185">Reference proteome</keyword>
<dbReference type="AlphaFoldDB" id="A0AAE0BGS1"/>
<dbReference type="EMBL" id="LGRX02035304">
    <property type="protein sequence ID" value="KAK3235377.1"/>
    <property type="molecule type" value="Genomic_DNA"/>
</dbReference>
<feature type="compositionally biased region" description="Pro residues" evidence="1">
    <location>
        <begin position="10"/>
        <end position="27"/>
    </location>
</feature>
<sequence>MESNVYLSCIPPPPSPPSPPTQPPPTPCSDFDGNLTKPLYCITPPAVVHRCGCHHIFGSDIPGMLLAYKVVTAKAEAAGPLSAQRAARCVHLPASRPAPLQRITPVHAVGPLGQPPWSASTAAGLPGRDVAQLAFQAETWRSWPSRPRRGAAGLPGRDVAQQAFQAETWRSWPSGGDVARPRYSILQAQEFGVGYCDRNFPICKVQMSRSSTRRGALGMPRRICNDFGQNMRLSRMSFVLRSGLMPANSQPEFCWNRDMSGVLPRAVKRASRRQRSALE</sequence>
<dbReference type="Proteomes" id="UP001190700">
    <property type="component" value="Unassembled WGS sequence"/>
</dbReference>
<comment type="caution">
    <text evidence="2">The sequence shown here is derived from an EMBL/GenBank/DDBJ whole genome shotgun (WGS) entry which is preliminary data.</text>
</comment>
<evidence type="ECO:0000313" key="3">
    <source>
        <dbReference type="Proteomes" id="UP001190700"/>
    </source>
</evidence>
<name>A0AAE0BGS1_9CHLO</name>
<proteinExistence type="predicted"/>
<feature type="region of interest" description="Disordered" evidence="1">
    <location>
        <begin position="10"/>
        <end position="29"/>
    </location>
</feature>
<evidence type="ECO:0000256" key="1">
    <source>
        <dbReference type="SAM" id="MobiDB-lite"/>
    </source>
</evidence>
<protein>
    <submittedName>
        <fullName evidence="2">Uncharacterized protein</fullName>
    </submittedName>
</protein>
<reference evidence="2 3" key="1">
    <citation type="journal article" date="2015" name="Genome Biol. Evol.">
        <title>Comparative Genomics of a Bacterivorous Green Alga Reveals Evolutionary Causalities and Consequences of Phago-Mixotrophic Mode of Nutrition.</title>
        <authorList>
            <person name="Burns J.A."/>
            <person name="Paasch A."/>
            <person name="Narechania A."/>
            <person name="Kim E."/>
        </authorList>
    </citation>
    <scope>NUCLEOTIDE SEQUENCE [LARGE SCALE GENOMIC DNA]</scope>
    <source>
        <strain evidence="2 3">PLY_AMNH</strain>
    </source>
</reference>
<organism evidence="2 3">
    <name type="scientific">Cymbomonas tetramitiformis</name>
    <dbReference type="NCBI Taxonomy" id="36881"/>
    <lineage>
        <taxon>Eukaryota</taxon>
        <taxon>Viridiplantae</taxon>
        <taxon>Chlorophyta</taxon>
        <taxon>Pyramimonadophyceae</taxon>
        <taxon>Pyramimonadales</taxon>
        <taxon>Pyramimonadaceae</taxon>
        <taxon>Cymbomonas</taxon>
    </lineage>
</organism>
<gene>
    <name evidence="2" type="ORF">CYMTET_54419</name>
</gene>